<dbReference type="Pfam" id="PF12838">
    <property type="entry name" value="Fer4_7"/>
    <property type="match status" value="1"/>
</dbReference>
<dbReference type="PANTHER" id="PTHR43687:SF1">
    <property type="entry name" value="FERREDOXIN III"/>
    <property type="match status" value="1"/>
</dbReference>
<dbReference type="InterPro" id="IPR017900">
    <property type="entry name" value="4Fe4S_Fe_S_CS"/>
</dbReference>
<accession>A0A1D7TNI5</accession>
<evidence type="ECO:0000313" key="6">
    <source>
        <dbReference type="EMBL" id="AOO66545.1"/>
    </source>
</evidence>
<dbReference type="Proteomes" id="UP000094609">
    <property type="component" value="Chromosome"/>
</dbReference>
<keyword evidence="1" id="KW-0004">4Fe-4S</keyword>
<keyword evidence="2" id="KW-0479">Metal-binding</keyword>
<dbReference type="AlphaFoldDB" id="A0A1D7TNI5"/>
<dbReference type="GO" id="GO:0051539">
    <property type="term" value="F:4 iron, 4 sulfur cluster binding"/>
    <property type="evidence" value="ECO:0007669"/>
    <property type="project" value="UniProtKB-KW"/>
</dbReference>
<dbReference type="STRING" id="1193502.SHALO_2792"/>
<feature type="domain" description="4Fe-4S ferredoxin-type" evidence="5">
    <location>
        <begin position="252"/>
        <end position="281"/>
    </location>
</feature>
<dbReference type="EMBL" id="CP017111">
    <property type="protein sequence ID" value="AOO66545.1"/>
    <property type="molecule type" value="Genomic_DNA"/>
</dbReference>
<feature type="domain" description="4Fe-4S ferredoxin-type" evidence="5">
    <location>
        <begin position="46"/>
        <end position="75"/>
    </location>
</feature>
<dbReference type="InterPro" id="IPR017896">
    <property type="entry name" value="4Fe4S_Fe-S-bd"/>
</dbReference>
<dbReference type="PROSITE" id="PS00198">
    <property type="entry name" value="4FE4S_FER_1"/>
    <property type="match status" value="2"/>
</dbReference>
<keyword evidence="4" id="KW-0411">Iron-sulfur</keyword>
<evidence type="ECO:0000256" key="1">
    <source>
        <dbReference type="ARBA" id="ARBA00022485"/>
    </source>
</evidence>
<name>A0A1D7TNI5_9BACT</name>
<dbReference type="PATRIC" id="fig|1193502.14.peg.2824"/>
<dbReference type="InterPro" id="IPR050572">
    <property type="entry name" value="Fe-S_Ferredoxin"/>
</dbReference>
<dbReference type="RefSeq" id="WP_069479068.1">
    <property type="nucleotide sequence ID" value="NZ_CP017111.1"/>
</dbReference>
<proteinExistence type="predicted"/>
<dbReference type="Pfam" id="PF00037">
    <property type="entry name" value="Fer4"/>
    <property type="match status" value="1"/>
</dbReference>
<dbReference type="SUPFAM" id="SSF54862">
    <property type="entry name" value="4Fe-4S ferredoxins"/>
    <property type="match status" value="2"/>
</dbReference>
<sequence>MIRDNTLENTGVSIAQEQCTCYLHKASTCQCCSEACPTGAITLTLNHPIYDAALCLQCGACESACPMGAIEALTPSDAQLEEEIISRAVLNAKIIFTCKESEKKREGAISLKCLARLEPSLLLLSLAKGASEIKLISGECQKCALNHTLPSIHKTIEMTQKYADLCTVHIPIALECAQNISDNNLTCKDHSRRIFFLKLFRKKRVEPSVETAKIRQNNTKIPIPKKHQRFVQSLQLLAGKTPLPCSDDALFLAPNIDTTQCIGCTICANVCPTGALETDTSEENLGITSKRSRCVACHLCVDVCFKNAISLDAHNDLDTILSTQQILLYERQKNEDAFSCVTEKMGTLLGAKIYNT</sequence>
<dbReference type="PANTHER" id="PTHR43687">
    <property type="entry name" value="ADENYLYLSULFATE REDUCTASE, BETA SUBUNIT"/>
    <property type="match status" value="1"/>
</dbReference>
<evidence type="ECO:0000256" key="3">
    <source>
        <dbReference type="ARBA" id="ARBA00023004"/>
    </source>
</evidence>
<organism evidence="6 7">
    <name type="scientific">Sulfurospirillum halorespirans DSM 13726</name>
    <dbReference type="NCBI Taxonomy" id="1193502"/>
    <lineage>
        <taxon>Bacteria</taxon>
        <taxon>Pseudomonadati</taxon>
        <taxon>Campylobacterota</taxon>
        <taxon>Epsilonproteobacteria</taxon>
        <taxon>Campylobacterales</taxon>
        <taxon>Sulfurospirillaceae</taxon>
        <taxon>Sulfurospirillum</taxon>
    </lineage>
</organism>
<evidence type="ECO:0000313" key="7">
    <source>
        <dbReference type="Proteomes" id="UP000094609"/>
    </source>
</evidence>
<evidence type="ECO:0000256" key="2">
    <source>
        <dbReference type="ARBA" id="ARBA00022723"/>
    </source>
</evidence>
<keyword evidence="7" id="KW-1185">Reference proteome</keyword>
<evidence type="ECO:0000259" key="5">
    <source>
        <dbReference type="PROSITE" id="PS51379"/>
    </source>
</evidence>
<gene>
    <name evidence="6" type="ORF">SHALO_2792</name>
</gene>
<dbReference type="KEGG" id="shal:SHALO_2792"/>
<dbReference type="Gene3D" id="3.30.70.20">
    <property type="match status" value="2"/>
</dbReference>
<reference evidence="7" key="1">
    <citation type="submission" date="2016-08" db="EMBL/GenBank/DDBJ databases">
        <title>Complete genome sequence of the organohalide-respiring Epsilonproteobacterium Sulfurospirillum halorespirans.</title>
        <authorList>
            <person name="Goris T."/>
            <person name="Zimmermann J."/>
            <person name="Schenz B."/>
            <person name="Lemos M."/>
            <person name="Hackermueller J."/>
            <person name="Diekert G."/>
        </authorList>
    </citation>
    <scope>NUCLEOTIDE SEQUENCE [LARGE SCALE GENOMIC DNA]</scope>
    <source>
        <strain>DSM 13726</strain>
        <strain evidence="7">PCE-M2</strain>
    </source>
</reference>
<feature type="domain" description="4Fe-4S ferredoxin-type" evidence="5">
    <location>
        <begin position="285"/>
        <end position="314"/>
    </location>
</feature>
<dbReference type="PROSITE" id="PS51379">
    <property type="entry name" value="4FE4S_FER_2"/>
    <property type="match status" value="3"/>
</dbReference>
<evidence type="ECO:0000256" key="4">
    <source>
        <dbReference type="ARBA" id="ARBA00023014"/>
    </source>
</evidence>
<protein>
    <submittedName>
        <fullName evidence="6">Polyferredoxin</fullName>
    </submittedName>
</protein>
<dbReference type="GO" id="GO:0046872">
    <property type="term" value="F:metal ion binding"/>
    <property type="evidence" value="ECO:0007669"/>
    <property type="project" value="UniProtKB-KW"/>
</dbReference>
<keyword evidence="3" id="KW-0408">Iron</keyword>